<keyword evidence="12" id="KW-1185">Reference proteome</keyword>
<dbReference type="PANTHER" id="PTHR35008:SF8">
    <property type="entry name" value="ALCOHOL DEHYDROGENASE CYTOCHROME C SUBUNIT"/>
    <property type="match status" value="1"/>
</dbReference>
<dbReference type="Gene3D" id="1.10.760.10">
    <property type="entry name" value="Cytochrome c-like domain"/>
    <property type="match status" value="1"/>
</dbReference>
<evidence type="ECO:0000256" key="6">
    <source>
        <dbReference type="ARBA" id="ARBA00022982"/>
    </source>
</evidence>
<evidence type="ECO:0000256" key="1">
    <source>
        <dbReference type="ARBA" id="ARBA00001926"/>
    </source>
</evidence>
<proteinExistence type="predicted"/>
<keyword evidence="7 8" id="KW-0408">Iron</keyword>
<accession>A0ABP7LMJ6</accession>
<dbReference type="InterPro" id="IPR009056">
    <property type="entry name" value="Cyt_c-like_dom"/>
</dbReference>
<evidence type="ECO:0000256" key="9">
    <source>
        <dbReference type="SAM" id="SignalP"/>
    </source>
</evidence>
<evidence type="ECO:0000256" key="7">
    <source>
        <dbReference type="ARBA" id="ARBA00023004"/>
    </source>
</evidence>
<evidence type="ECO:0000313" key="12">
    <source>
        <dbReference type="Proteomes" id="UP001500827"/>
    </source>
</evidence>
<keyword evidence="3 8" id="KW-0349">Heme</keyword>
<dbReference type="Pfam" id="PF00034">
    <property type="entry name" value="Cytochrom_C"/>
    <property type="match status" value="1"/>
</dbReference>
<gene>
    <name evidence="11" type="ORF">GCM10022276_22820</name>
</gene>
<dbReference type="PANTHER" id="PTHR35008">
    <property type="entry name" value="BLL4482 PROTEIN-RELATED"/>
    <property type="match status" value="1"/>
</dbReference>
<dbReference type="Proteomes" id="UP001500827">
    <property type="component" value="Unassembled WGS sequence"/>
</dbReference>
<dbReference type="PROSITE" id="PS51007">
    <property type="entry name" value="CYTC"/>
    <property type="match status" value="1"/>
</dbReference>
<evidence type="ECO:0000256" key="3">
    <source>
        <dbReference type="ARBA" id="ARBA00022617"/>
    </source>
</evidence>
<evidence type="ECO:0000256" key="4">
    <source>
        <dbReference type="ARBA" id="ARBA00022660"/>
    </source>
</evidence>
<evidence type="ECO:0000256" key="5">
    <source>
        <dbReference type="ARBA" id="ARBA00022723"/>
    </source>
</evidence>
<keyword evidence="6" id="KW-0249">Electron transport</keyword>
<dbReference type="InterPro" id="IPR051459">
    <property type="entry name" value="Cytochrome_c-type_DH"/>
</dbReference>
<dbReference type="RefSeq" id="WP_344699818.1">
    <property type="nucleotide sequence ID" value="NZ_BAABBM010000001.1"/>
</dbReference>
<evidence type="ECO:0000259" key="10">
    <source>
        <dbReference type="PROSITE" id="PS51007"/>
    </source>
</evidence>
<feature type="domain" description="Cytochrome c" evidence="10">
    <location>
        <begin position="70"/>
        <end position="160"/>
    </location>
</feature>
<keyword evidence="9" id="KW-0732">Signal</keyword>
<comment type="cofactor">
    <cofactor evidence="1">
        <name>heme c</name>
        <dbReference type="ChEBI" id="CHEBI:61717"/>
    </cofactor>
</comment>
<reference evidence="12" key="1">
    <citation type="journal article" date="2019" name="Int. J. Syst. Evol. Microbiol.">
        <title>The Global Catalogue of Microorganisms (GCM) 10K type strain sequencing project: providing services to taxonomists for standard genome sequencing and annotation.</title>
        <authorList>
            <consortium name="The Broad Institute Genomics Platform"/>
            <consortium name="The Broad Institute Genome Sequencing Center for Infectious Disease"/>
            <person name="Wu L."/>
            <person name="Ma J."/>
        </authorList>
    </citation>
    <scope>NUCLEOTIDE SEQUENCE [LARGE SCALE GENOMIC DNA]</scope>
    <source>
        <strain evidence="12">JCM 17543</strain>
    </source>
</reference>
<keyword evidence="2" id="KW-0813">Transport</keyword>
<keyword evidence="5 8" id="KW-0479">Metal-binding</keyword>
<feature type="signal peptide" evidence="9">
    <location>
        <begin position="1"/>
        <end position="21"/>
    </location>
</feature>
<evidence type="ECO:0000256" key="2">
    <source>
        <dbReference type="ARBA" id="ARBA00022448"/>
    </source>
</evidence>
<evidence type="ECO:0000313" key="11">
    <source>
        <dbReference type="EMBL" id="GAA3903599.1"/>
    </source>
</evidence>
<name>A0ABP7LMJ6_9SPHN</name>
<keyword evidence="4" id="KW-0679">Respiratory chain</keyword>
<dbReference type="SUPFAM" id="SSF46626">
    <property type="entry name" value="Cytochrome c"/>
    <property type="match status" value="1"/>
</dbReference>
<comment type="caution">
    <text evidence="11">The sequence shown here is derived from an EMBL/GenBank/DDBJ whole genome shotgun (WGS) entry which is preliminary data.</text>
</comment>
<dbReference type="InterPro" id="IPR008168">
    <property type="entry name" value="Cyt_C_IC"/>
</dbReference>
<protein>
    <recommendedName>
        <fullName evidence="10">Cytochrome c domain-containing protein</fullName>
    </recommendedName>
</protein>
<feature type="chain" id="PRO_5045279358" description="Cytochrome c domain-containing protein" evidence="9">
    <location>
        <begin position="22"/>
        <end position="166"/>
    </location>
</feature>
<dbReference type="InterPro" id="IPR036909">
    <property type="entry name" value="Cyt_c-like_dom_sf"/>
</dbReference>
<dbReference type="PRINTS" id="PR00605">
    <property type="entry name" value="CYTCHROMECIC"/>
</dbReference>
<dbReference type="EMBL" id="BAABBM010000001">
    <property type="protein sequence ID" value="GAA3903599.1"/>
    <property type="molecule type" value="Genomic_DNA"/>
</dbReference>
<sequence>MKLAPWTALALALAATGGAWCQSMGGMMGQPGMMGHGMMTGSMMRHHQAMMNGIPEPYRSAQNPLPTSAATLQRGAQVYAQNCAACHGPKGYGDGPAGQQLSPRPADLAWLAHSHMVGDQYIDWTVSEGGKPVGSAMPAFKGILSQRDIWAVTSYVRQGLSNRPHY</sequence>
<evidence type="ECO:0000256" key="8">
    <source>
        <dbReference type="PROSITE-ProRule" id="PRU00433"/>
    </source>
</evidence>
<organism evidence="11 12">
    <name type="scientific">Sphingomonas limnosediminicola</name>
    <dbReference type="NCBI Taxonomy" id="940133"/>
    <lineage>
        <taxon>Bacteria</taxon>
        <taxon>Pseudomonadati</taxon>
        <taxon>Pseudomonadota</taxon>
        <taxon>Alphaproteobacteria</taxon>
        <taxon>Sphingomonadales</taxon>
        <taxon>Sphingomonadaceae</taxon>
        <taxon>Sphingomonas</taxon>
    </lineage>
</organism>